<comment type="caution">
    <text evidence="1">The sequence shown here is derived from an EMBL/GenBank/DDBJ whole genome shotgun (WGS) entry which is preliminary data.</text>
</comment>
<sequence>MIPGIIKKWTIVGAPGQTKGVKLQIYYTIRQSVQSAIKFLYRKRHHCYNRQSNTVCSRESAGLRLAYGLQSRSPLCDCEMSRSSW</sequence>
<accession>A0A210PDZ6</accession>
<dbReference type="AlphaFoldDB" id="A0A210PDZ6"/>
<name>A0A210PDZ6_MIZYE</name>
<proteinExistence type="predicted"/>
<evidence type="ECO:0000313" key="2">
    <source>
        <dbReference type="Proteomes" id="UP000242188"/>
    </source>
</evidence>
<keyword evidence="2" id="KW-1185">Reference proteome</keyword>
<organism evidence="1 2">
    <name type="scientific">Mizuhopecten yessoensis</name>
    <name type="common">Japanese scallop</name>
    <name type="synonym">Patinopecten yessoensis</name>
    <dbReference type="NCBI Taxonomy" id="6573"/>
    <lineage>
        <taxon>Eukaryota</taxon>
        <taxon>Metazoa</taxon>
        <taxon>Spiralia</taxon>
        <taxon>Lophotrochozoa</taxon>
        <taxon>Mollusca</taxon>
        <taxon>Bivalvia</taxon>
        <taxon>Autobranchia</taxon>
        <taxon>Pteriomorphia</taxon>
        <taxon>Pectinida</taxon>
        <taxon>Pectinoidea</taxon>
        <taxon>Pectinidae</taxon>
        <taxon>Mizuhopecten</taxon>
    </lineage>
</organism>
<evidence type="ECO:0000313" key="1">
    <source>
        <dbReference type="EMBL" id="OWF34715.1"/>
    </source>
</evidence>
<dbReference type="Proteomes" id="UP000242188">
    <property type="component" value="Unassembled WGS sequence"/>
</dbReference>
<dbReference type="EMBL" id="NEDP02076751">
    <property type="protein sequence ID" value="OWF34715.1"/>
    <property type="molecule type" value="Genomic_DNA"/>
</dbReference>
<gene>
    <name evidence="1" type="ORF">KP79_PYT11481</name>
</gene>
<protein>
    <submittedName>
        <fullName evidence="1">Uncharacterized protein</fullName>
    </submittedName>
</protein>
<reference evidence="1 2" key="1">
    <citation type="journal article" date="2017" name="Nat. Ecol. Evol.">
        <title>Scallop genome provides insights into evolution of bilaterian karyotype and development.</title>
        <authorList>
            <person name="Wang S."/>
            <person name="Zhang J."/>
            <person name="Jiao W."/>
            <person name="Li J."/>
            <person name="Xun X."/>
            <person name="Sun Y."/>
            <person name="Guo X."/>
            <person name="Huan P."/>
            <person name="Dong B."/>
            <person name="Zhang L."/>
            <person name="Hu X."/>
            <person name="Sun X."/>
            <person name="Wang J."/>
            <person name="Zhao C."/>
            <person name="Wang Y."/>
            <person name="Wang D."/>
            <person name="Huang X."/>
            <person name="Wang R."/>
            <person name="Lv J."/>
            <person name="Li Y."/>
            <person name="Zhang Z."/>
            <person name="Liu B."/>
            <person name="Lu W."/>
            <person name="Hui Y."/>
            <person name="Liang J."/>
            <person name="Zhou Z."/>
            <person name="Hou R."/>
            <person name="Li X."/>
            <person name="Liu Y."/>
            <person name="Li H."/>
            <person name="Ning X."/>
            <person name="Lin Y."/>
            <person name="Zhao L."/>
            <person name="Xing Q."/>
            <person name="Dou J."/>
            <person name="Li Y."/>
            <person name="Mao J."/>
            <person name="Guo H."/>
            <person name="Dou H."/>
            <person name="Li T."/>
            <person name="Mu C."/>
            <person name="Jiang W."/>
            <person name="Fu Q."/>
            <person name="Fu X."/>
            <person name="Miao Y."/>
            <person name="Liu J."/>
            <person name="Yu Q."/>
            <person name="Li R."/>
            <person name="Liao H."/>
            <person name="Li X."/>
            <person name="Kong Y."/>
            <person name="Jiang Z."/>
            <person name="Chourrout D."/>
            <person name="Li R."/>
            <person name="Bao Z."/>
        </authorList>
    </citation>
    <scope>NUCLEOTIDE SEQUENCE [LARGE SCALE GENOMIC DNA]</scope>
    <source>
        <strain evidence="1 2">PY_sf001</strain>
    </source>
</reference>